<dbReference type="GO" id="GO:0004382">
    <property type="term" value="F:GDP phosphatase activity"/>
    <property type="evidence" value="ECO:0007669"/>
    <property type="project" value="TreeGrafter"/>
</dbReference>
<dbReference type="PANTHER" id="PTHR13023:SF3">
    <property type="entry name" value="SOLUBLE CALCIUM-ACTIVATED NUCLEOTIDASE 1"/>
    <property type="match status" value="1"/>
</dbReference>
<keyword evidence="4" id="KW-0800">Toxin</keyword>
<feature type="transmembrane region" description="Helical" evidence="13">
    <location>
        <begin position="33"/>
        <end position="55"/>
    </location>
</feature>
<organism evidence="14">
    <name type="scientific">Graphocephala atropunctata</name>
    <dbReference type="NCBI Taxonomy" id="36148"/>
    <lineage>
        <taxon>Eukaryota</taxon>
        <taxon>Metazoa</taxon>
        <taxon>Ecdysozoa</taxon>
        <taxon>Arthropoda</taxon>
        <taxon>Hexapoda</taxon>
        <taxon>Insecta</taxon>
        <taxon>Pterygota</taxon>
        <taxon>Neoptera</taxon>
        <taxon>Paraneoptera</taxon>
        <taxon>Hemiptera</taxon>
        <taxon>Auchenorrhyncha</taxon>
        <taxon>Membracoidea</taxon>
        <taxon>Cicadellidae</taxon>
        <taxon>Cicadellinae</taxon>
        <taxon>Cicadellini</taxon>
        <taxon>Graphocephala</taxon>
    </lineage>
</organism>
<evidence type="ECO:0000256" key="9">
    <source>
        <dbReference type="ARBA" id="ARBA00025738"/>
    </source>
</evidence>
<protein>
    <recommendedName>
        <fullName evidence="11">Apyrase</fullName>
        <ecNumber evidence="2">3.6.1.5</ecNumber>
    </recommendedName>
</protein>
<dbReference type="SUPFAM" id="SSF101887">
    <property type="entry name" value="Apyrase"/>
    <property type="match status" value="1"/>
</dbReference>
<keyword evidence="13" id="KW-0472">Membrane</keyword>
<dbReference type="GO" id="GO:0005509">
    <property type="term" value="F:calcium ion binding"/>
    <property type="evidence" value="ECO:0007669"/>
    <property type="project" value="InterPro"/>
</dbReference>
<dbReference type="Gene3D" id="2.120.10.100">
    <property type="entry name" value="Apyrase"/>
    <property type="match status" value="1"/>
</dbReference>
<dbReference type="Pfam" id="PF06079">
    <property type="entry name" value="Apyrase"/>
    <property type="match status" value="1"/>
</dbReference>
<feature type="binding site" evidence="12">
    <location>
        <position position="183"/>
    </location>
    <ligand>
        <name>Ca(2+)</name>
        <dbReference type="ChEBI" id="CHEBI:29108"/>
    </ligand>
</feature>
<dbReference type="InterPro" id="IPR036258">
    <property type="entry name" value="Apyrase_sf"/>
</dbReference>
<sequence>MRYEEDEEMIMSLRDWRQALRTPPTYRVGNSTLRIQTTFVTVIALIGLFVLLILYTTSKRNSKTAGYGLGSNDVYRNHYFPQPHEILEKITHQESADEYYNATYPLTPPINTPSGVKFRIGIISDLDTHSKSKLESNTWISYFKTGHLMWLPSTSSITVVWDRTDPIELKSTFGQSGRGMELSELVVFNGKLLSFDDRTGLIYEINLESNSAIPWVLLMDGNGMTTKGFKSEWATVKAHRLYVGSMGKEWTTSGGELQNLNPMWVKVVSTTGQVRHLNWDQQYKTLRRAVGVEFPGYVIHESGVWSELRQRWFFLPRRLSKNRYNDETDEFMSTNILLSTDQHFSNVQVTYIGEVIPTHGYSSFKFLPGTDDSVIVALKSEEDKGRSATYITAFHVDGKILLPEIKVAELKYEGIEFI</sequence>
<evidence type="ECO:0000256" key="7">
    <source>
        <dbReference type="ARBA" id="ARBA00022837"/>
    </source>
</evidence>
<keyword evidence="13" id="KW-0812">Transmembrane</keyword>
<keyword evidence="13" id="KW-1133">Transmembrane helix</keyword>
<dbReference type="PANTHER" id="PTHR13023">
    <property type="entry name" value="APYRASE"/>
    <property type="match status" value="1"/>
</dbReference>
<feature type="binding site" evidence="12">
    <location>
        <position position="362"/>
    </location>
    <ligand>
        <name>Ca(2+)</name>
        <dbReference type="ChEBI" id="CHEBI:29108"/>
    </ligand>
</feature>
<name>A0A1B6MBE8_9HEMI</name>
<feature type="binding site" evidence="12">
    <location>
        <position position="301"/>
    </location>
    <ligand>
        <name>Ca(2+)</name>
        <dbReference type="ChEBI" id="CHEBI:29108"/>
    </ligand>
</feature>
<evidence type="ECO:0000256" key="10">
    <source>
        <dbReference type="ARBA" id="ARBA00047297"/>
    </source>
</evidence>
<keyword evidence="5 12" id="KW-0479">Metal-binding</keyword>
<dbReference type="InterPro" id="IPR009283">
    <property type="entry name" value="Apyrase"/>
</dbReference>
<evidence type="ECO:0000256" key="13">
    <source>
        <dbReference type="SAM" id="Phobius"/>
    </source>
</evidence>
<evidence type="ECO:0000256" key="12">
    <source>
        <dbReference type="PIRSR" id="PIRSR609283-1"/>
    </source>
</evidence>
<dbReference type="FunFam" id="2.120.10.100:FF:000001">
    <property type="entry name" value="Soluble calcium-activated nucleotidase 1"/>
    <property type="match status" value="1"/>
</dbReference>
<evidence type="ECO:0000313" key="14">
    <source>
        <dbReference type="EMBL" id="JAT33251.1"/>
    </source>
</evidence>
<dbReference type="GO" id="GO:0004050">
    <property type="term" value="F:apyrase activity"/>
    <property type="evidence" value="ECO:0007669"/>
    <property type="project" value="UniProtKB-EC"/>
</dbReference>
<dbReference type="EMBL" id="GEBQ01006726">
    <property type="protein sequence ID" value="JAT33251.1"/>
    <property type="molecule type" value="Transcribed_RNA"/>
</dbReference>
<evidence type="ECO:0000256" key="6">
    <source>
        <dbReference type="ARBA" id="ARBA00022801"/>
    </source>
</evidence>
<comment type="catalytic activity">
    <reaction evidence="10">
        <text>a ribonucleoside 5'-triphosphate + 2 H2O = a ribonucleoside 5'-phosphate + 2 phosphate + 2 H(+)</text>
        <dbReference type="Rhea" id="RHEA:36795"/>
        <dbReference type="ChEBI" id="CHEBI:15377"/>
        <dbReference type="ChEBI" id="CHEBI:15378"/>
        <dbReference type="ChEBI" id="CHEBI:43474"/>
        <dbReference type="ChEBI" id="CHEBI:58043"/>
        <dbReference type="ChEBI" id="CHEBI:61557"/>
        <dbReference type="EC" id="3.6.1.5"/>
    </reaction>
    <physiologicalReaction direction="left-to-right" evidence="10">
        <dbReference type="Rhea" id="RHEA:36796"/>
    </physiologicalReaction>
</comment>
<dbReference type="GO" id="GO:0045134">
    <property type="term" value="F:UDP phosphatase activity"/>
    <property type="evidence" value="ECO:0007669"/>
    <property type="project" value="TreeGrafter"/>
</dbReference>
<gene>
    <name evidence="14" type="ORF">g.1992</name>
</gene>
<comment type="similarity">
    <text evidence="9">Belongs to the apyrase family.</text>
</comment>
<feature type="binding site" evidence="12">
    <location>
        <position position="413"/>
    </location>
    <ligand>
        <name>Ca(2+)</name>
        <dbReference type="ChEBI" id="CHEBI:29108"/>
    </ligand>
</feature>
<evidence type="ECO:0000256" key="11">
    <source>
        <dbReference type="ARBA" id="ARBA00074431"/>
    </source>
</evidence>
<proteinExistence type="inferred from homology"/>
<keyword evidence="3" id="KW-1201">Platelet aggregation inhibiting toxin</keyword>
<feature type="binding site" evidence="12">
    <location>
        <position position="184"/>
    </location>
    <ligand>
        <name>Ca(2+)</name>
        <dbReference type="ChEBI" id="CHEBI:29108"/>
    </ligand>
</feature>
<evidence type="ECO:0000256" key="3">
    <source>
        <dbReference type="ARBA" id="ARBA00022442"/>
    </source>
</evidence>
<evidence type="ECO:0000256" key="2">
    <source>
        <dbReference type="ARBA" id="ARBA00012148"/>
    </source>
</evidence>
<evidence type="ECO:0000256" key="1">
    <source>
        <dbReference type="ARBA" id="ARBA00001913"/>
    </source>
</evidence>
<keyword evidence="7 12" id="KW-0106">Calcium</keyword>
<evidence type="ECO:0000256" key="8">
    <source>
        <dbReference type="ARBA" id="ARBA00023240"/>
    </source>
</evidence>
<evidence type="ECO:0000256" key="4">
    <source>
        <dbReference type="ARBA" id="ARBA00022656"/>
    </source>
</evidence>
<dbReference type="GO" id="GO:0090729">
    <property type="term" value="F:toxin activity"/>
    <property type="evidence" value="ECO:0007669"/>
    <property type="project" value="UniProtKB-KW"/>
</dbReference>
<evidence type="ECO:0000256" key="5">
    <source>
        <dbReference type="ARBA" id="ARBA00022723"/>
    </source>
</evidence>
<accession>A0A1B6MBE8</accession>
<comment type="cofactor">
    <cofactor evidence="1 12">
        <name>Ca(2+)</name>
        <dbReference type="ChEBI" id="CHEBI:29108"/>
    </cofactor>
</comment>
<dbReference type="AlphaFoldDB" id="A0A1B6MBE8"/>
<dbReference type="GO" id="GO:0030166">
    <property type="term" value="P:proteoglycan biosynthetic process"/>
    <property type="evidence" value="ECO:0007669"/>
    <property type="project" value="TreeGrafter"/>
</dbReference>
<keyword evidence="8" id="KW-1199">Hemostasis impairing toxin</keyword>
<keyword evidence="6" id="KW-0378">Hydrolase</keyword>
<reference evidence="14" key="1">
    <citation type="submission" date="2015-11" db="EMBL/GenBank/DDBJ databases">
        <title>De novo transcriptome assembly of four potential Pierce s Disease insect vectors from Arizona vineyards.</title>
        <authorList>
            <person name="Tassone E.E."/>
        </authorList>
    </citation>
    <scope>NUCLEOTIDE SEQUENCE</scope>
</reference>
<dbReference type="EC" id="3.6.1.5" evidence="2"/>
<feature type="binding site" evidence="12">
    <location>
        <position position="232"/>
    </location>
    <ligand>
        <name>Ca(2+)</name>
        <dbReference type="ChEBI" id="CHEBI:29108"/>
    </ligand>
</feature>